<comment type="caution">
    <text evidence="2">The sequence shown here is derived from an EMBL/GenBank/DDBJ whole genome shotgun (WGS) entry which is preliminary data.</text>
</comment>
<protein>
    <submittedName>
        <fullName evidence="2">Uncharacterized protein</fullName>
    </submittedName>
</protein>
<evidence type="ECO:0000313" key="2">
    <source>
        <dbReference type="EMBL" id="RFN62761.1"/>
    </source>
</evidence>
<dbReference type="RefSeq" id="WP_005658899.1">
    <property type="nucleotide sequence ID" value="NZ_AP018764.1"/>
</dbReference>
<evidence type="ECO:0000313" key="1">
    <source>
        <dbReference type="EMBL" id="PRM19657.1"/>
    </source>
</evidence>
<accession>A0A0D0IE21</accession>
<dbReference type="AlphaFoldDB" id="A0A0D0IE21"/>
<reference evidence="2" key="2">
    <citation type="submission" date="2018-08" db="EMBL/GenBank/DDBJ databases">
        <title>Antagonistic pleiotropy in the bifunctional surface protein FadL/P1 during adaptation of Haemophilus influenzae to chronic lung infection associated with COPD.</title>
        <authorList>
            <person name="Moleres J."/>
            <person name="Ehrlich R."/>
        </authorList>
    </citation>
    <scope>NUCLEOTIDE SEQUENCE [LARGE SCALE GENOMIC DNA]</scope>
    <source>
        <strain evidence="2">P668-6062</strain>
    </source>
</reference>
<dbReference type="EMBL" id="MZLD01000014">
    <property type="protein sequence ID" value="PRM19657.1"/>
    <property type="molecule type" value="Genomic_DNA"/>
</dbReference>
<organism evidence="2">
    <name type="scientific">Haemophilus influenzae</name>
    <dbReference type="NCBI Taxonomy" id="727"/>
    <lineage>
        <taxon>Bacteria</taxon>
        <taxon>Pseudomonadati</taxon>
        <taxon>Pseudomonadota</taxon>
        <taxon>Gammaproteobacteria</taxon>
        <taxon>Pasteurellales</taxon>
        <taxon>Pasteurellaceae</taxon>
        <taxon>Haemophilus</taxon>
    </lineage>
</organism>
<dbReference type="EMBL" id="QVJI01000011">
    <property type="protein sequence ID" value="RFN62761.1"/>
    <property type="molecule type" value="Genomic_DNA"/>
</dbReference>
<reference evidence="1 3" key="1">
    <citation type="submission" date="2017-02" db="EMBL/GenBank/DDBJ databases">
        <title>Haemophilus influenzae in COPD genome sequencing project.</title>
        <authorList>
            <person name="Murphy T.F."/>
            <person name="Kong Y."/>
            <person name="Nadendla S."/>
            <person name="Tettelin H."/>
            <person name="Pettigrew M."/>
        </authorList>
    </citation>
    <scope>NUCLEOTIDE SEQUENCE [LARGE SCALE GENOMIC DNA]</scope>
    <source>
        <strain evidence="1 3">13P36H1</strain>
    </source>
</reference>
<proteinExistence type="predicted"/>
<evidence type="ECO:0000313" key="3">
    <source>
        <dbReference type="Proteomes" id="UP000238866"/>
    </source>
</evidence>
<sequence>MTELEERKKALELLPQFQGLTINEIISVLHWLQAYVQDYQRFDISNELVSHQEEIESSHDSV</sequence>
<name>A0A0D0IE21_HAEIF</name>
<dbReference type="Proteomes" id="UP000238866">
    <property type="component" value="Unassembled WGS sequence"/>
</dbReference>
<gene>
    <name evidence="1" type="ORF">BVZ99_00410</name>
    <name evidence="2" type="ORF">CH627_07700</name>
</gene>